<protein>
    <submittedName>
        <fullName evidence="4">MULE transposase domain</fullName>
    </submittedName>
</protein>
<proteinExistence type="predicted"/>
<name>A0A8T1YNI2_ARASU</name>
<dbReference type="PANTHER" id="PTHR31973:SF187">
    <property type="entry name" value="MUTATOR TRANSPOSASE MUDRA PROTEIN"/>
    <property type="match status" value="1"/>
</dbReference>
<dbReference type="Pfam" id="PF10551">
    <property type="entry name" value="MULE"/>
    <property type="match status" value="1"/>
</dbReference>
<accession>A0A8T1YNI2</accession>
<dbReference type="Proteomes" id="UP000694251">
    <property type="component" value="Chromosome 12"/>
</dbReference>
<dbReference type="Pfam" id="PF26130">
    <property type="entry name" value="PB1-like"/>
    <property type="match status" value="1"/>
</dbReference>
<organism evidence="4 5">
    <name type="scientific">Arabidopsis suecica</name>
    <name type="common">Swedish thale-cress</name>
    <name type="synonym">Cardaminopsis suecica</name>
    <dbReference type="NCBI Taxonomy" id="45249"/>
    <lineage>
        <taxon>Eukaryota</taxon>
        <taxon>Viridiplantae</taxon>
        <taxon>Streptophyta</taxon>
        <taxon>Embryophyta</taxon>
        <taxon>Tracheophyta</taxon>
        <taxon>Spermatophyta</taxon>
        <taxon>Magnoliopsida</taxon>
        <taxon>eudicotyledons</taxon>
        <taxon>Gunneridae</taxon>
        <taxon>Pentapetalae</taxon>
        <taxon>rosids</taxon>
        <taxon>malvids</taxon>
        <taxon>Brassicales</taxon>
        <taxon>Brassicaceae</taxon>
        <taxon>Camelineae</taxon>
        <taxon>Arabidopsis</taxon>
    </lineage>
</organism>
<reference evidence="4 5" key="1">
    <citation type="submission" date="2020-12" db="EMBL/GenBank/DDBJ databases">
        <title>Concerted genomic and epigenomic changes stabilize Arabidopsis allopolyploids.</title>
        <authorList>
            <person name="Chen Z."/>
        </authorList>
    </citation>
    <scope>NUCLEOTIDE SEQUENCE [LARGE SCALE GENOMIC DNA]</scope>
    <source>
        <strain evidence="4">As9502</strain>
        <tissue evidence="4">Leaf</tissue>
    </source>
</reference>
<evidence type="ECO:0000313" key="4">
    <source>
        <dbReference type="EMBL" id="KAG7547650.1"/>
    </source>
</evidence>
<gene>
    <name evidence="4" type="ORF">ISN44_As12g028670</name>
</gene>
<dbReference type="AlphaFoldDB" id="A0A8T1YNI2"/>
<evidence type="ECO:0000259" key="2">
    <source>
        <dbReference type="Pfam" id="PF10551"/>
    </source>
</evidence>
<sequence length="550" mass="63508">MSDVMNVKMYYGGYGSVKEGFFDYRGGLVKEDMILDPDCVTWSIFDEFCEANGMSGLVEKVWYKLRHEEIGLAKIIYEDKDSQIRQMCMEVMTATREVDIYIHQMGCGEHDKSDGEEQVEAEAEAKGVEDNGEDPVEEVPNNDPRFDILFEEVHSGEGTETECVGVGAGNGNVNGDEVVVGDPVDEVEFERQCGDDDHPSPALDTDDEWEAFNEEERSVSISSYVKDQPPYLWMKQTFQSGEAFKDQLLRYVLKTNYDVKLCRWGNTKLAAICVNEKCKWSIYCSFERPINKWMVKRYHDCHHHNKSSRARMLKQGVIARLFRDEARRRPTISWTDIKDEIMMRYNLSVSKWICQKARRMALDLVIETQGVQFSKLWDYEGELHRSQVGMHTEIVTIPQADGKQRFDKFYVSFEVLRKSWKRCRRPIIGLDGAFLKWELKGEILAAVGRDADNRIFPIAWAIVRVEDNDSWGWFVDKLKQDLGLGLGNGFTIISDKQKGLINAVSDHLPNAEHRHCARHIFANWRKAYGEYEYESFFWAIAFSGNEGYCI</sequence>
<feature type="domain" description="MULE transposase" evidence="2">
    <location>
        <begin position="428"/>
        <end position="523"/>
    </location>
</feature>
<feature type="domain" description="PB1-like" evidence="3">
    <location>
        <begin position="1"/>
        <end position="103"/>
    </location>
</feature>
<evidence type="ECO:0000259" key="3">
    <source>
        <dbReference type="Pfam" id="PF26130"/>
    </source>
</evidence>
<dbReference type="InterPro" id="IPR018289">
    <property type="entry name" value="MULE_transposase_dom"/>
</dbReference>
<dbReference type="PANTHER" id="PTHR31973">
    <property type="entry name" value="POLYPROTEIN, PUTATIVE-RELATED"/>
    <property type="match status" value="1"/>
</dbReference>
<evidence type="ECO:0000256" key="1">
    <source>
        <dbReference type="SAM" id="MobiDB-lite"/>
    </source>
</evidence>
<keyword evidence="5" id="KW-1185">Reference proteome</keyword>
<evidence type="ECO:0000313" key="5">
    <source>
        <dbReference type="Proteomes" id="UP000694251"/>
    </source>
</evidence>
<dbReference type="InterPro" id="IPR058594">
    <property type="entry name" value="PB1-like_dom_pln"/>
</dbReference>
<comment type="caution">
    <text evidence="4">The sequence shown here is derived from an EMBL/GenBank/DDBJ whole genome shotgun (WGS) entry which is preliminary data.</text>
</comment>
<dbReference type="EMBL" id="JAEFBJ010000012">
    <property type="protein sequence ID" value="KAG7547650.1"/>
    <property type="molecule type" value="Genomic_DNA"/>
</dbReference>
<feature type="region of interest" description="Disordered" evidence="1">
    <location>
        <begin position="109"/>
        <end position="143"/>
    </location>
</feature>
<dbReference type="OrthoDB" id="1112702at2759"/>